<evidence type="ECO:0000313" key="4">
    <source>
        <dbReference type="EMBL" id="GIJ72866.1"/>
    </source>
</evidence>
<feature type="region of interest" description="Disordered" evidence="1">
    <location>
        <begin position="27"/>
        <end position="114"/>
    </location>
</feature>
<dbReference type="PROSITE" id="PS50240">
    <property type="entry name" value="TRYPSIN_DOM"/>
    <property type="match status" value="1"/>
</dbReference>
<dbReference type="SUPFAM" id="SSF50494">
    <property type="entry name" value="Trypsin-like serine proteases"/>
    <property type="match status" value="1"/>
</dbReference>
<protein>
    <recommendedName>
        <fullName evidence="3">Peptidase S1 domain-containing protein</fullName>
    </recommendedName>
</protein>
<dbReference type="GO" id="GO:0004252">
    <property type="term" value="F:serine-type endopeptidase activity"/>
    <property type="evidence" value="ECO:0007669"/>
    <property type="project" value="InterPro"/>
</dbReference>
<feature type="signal peptide" evidence="2">
    <location>
        <begin position="1"/>
        <end position="20"/>
    </location>
</feature>
<dbReference type="InterPro" id="IPR009003">
    <property type="entry name" value="Peptidase_S1_PA"/>
</dbReference>
<evidence type="ECO:0000256" key="1">
    <source>
        <dbReference type="SAM" id="MobiDB-lite"/>
    </source>
</evidence>
<dbReference type="InterPro" id="IPR018114">
    <property type="entry name" value="TRYPSIN_HIS"/>
</dbReference>
<organism evidence="4 5">
    <name type="scientific">Virgisporangium ochraceum</name>
    <dbReference type="NCBI Taxonomy" id="65505"/>
    <lineage>
        <taxon>Bacteria</taxon>
        <taxon>Bacillati</taxon>
        <taxon>Actinomycetota</taxon>
        <taxon>Actinomycetes</taxon>
        <taxon>Micromonosporales</taxon>
        <taxon>Micromonosporaceae</taxon>
        <taxon>Virgisporangium</taxon>
    </lineage>
</organism>
<keyword evidence="2" id="KW-0732">Signal</keyword>
<sequence>MLGTLTVLASAVLVPLTAGAGTVAGCPGPTGSPSASPTGSPDSTLTLPPKVTASASDTAVPVPDRPPRDDPGDPIIATRSPSTSRSPTAAPCPSPSTGADPTGTASPGGPGPSVIATGPTDARCADLLTVSLMRAQQPLVAGAEQLLAAGEMLGGFAGITVEPETCTVAVYWDGSPPPSVSAIVDRLRTRMSVLVYDGPRHTHAELAAVAGELFDTLYQGYNLGVSVTEVRISPEGTHVDVGVWPLPSAPIDPQQAAAQAQSFWAPYFPVAVTAVPPAPVASRWQDVTPWSAGGKVTNGGSWCSTGWPMTAVSGARYLLTAAHCAVVPYGTPVRDGLGTAVIGTIEGIDASLDTALIKVRPPADVNPRTWDGGVSDVRQPLGVNDDIESMRPIVDWNNTFRGMYLCTSGSATGAHCNIKVKDADMSYTNDIGWKVKGSALGKQVDGTVALGKGDSGGPIFSLYGERADAVAIGVIAAGDAYAVLGCAAHPSPECYSKVRFTKISAIRTNWALSNVIVGGSI</sequence>
<dbReference type="AlphaFoldDB" id="A0A8J4EFM3"/>
<evidence type="ECO:0000259" key="3">
    <source>
        <dbReference type="PROSITE" id="PS50240"/>
    </source>
</evidence>
<dbReference type="Gene3D" id="2.40.10.10">
    <property type="entry name" value="Trypsin-like serine proteases"/>
    <property type="match status" value="2"/>
</dbReference>
<dbReference type="Pfam" id="PF00089">
    <property type="entry name" value="Trypsin"/>
    <property type="match status" value="1"/>
</dbReference>
<accession>A0A8J4EFM3</accession>
<dbReference type="PROSITE" id="PS00134">
    <property type="entry name" value="TRYPSIN_HIS"/>
    <property type="match status" value="1"/>
</dbReference>
<dbReference type="InterPro" id="IPR043504">
    <property type="entry name" value="Peptidase_S1_PA_chymotrypsin"/>
</dbReference>
<dbReference type="Proteomes" id="UP000635606">
    <property type="component" value="Unassembled WGS sequence"/>
</dbReference>
<feature type="compositionally biased region" description="Low complexity" evidence="1">
    <location>
        <begin position="73"/>
        <end position="107"/>
    </location>
</feature>
<dbReference type="RefSeq" id="WP_203932693.1">
    <property type="nucleotide sequence ID" value="NZ_BOPH01000105.1"/>
</dbReference>
<feature type="chain" id="PRO_5035174226" description="Peptidase S1 domain-containing protein" evidence="2">
    <location>
        <begin position="21"/>
        <end position="521"/>
    </location>
</feature>
<name>A0A8J4EFM3_9ACTN</name>
<dbReference type="EMBL" id="BOPH01000105">
    <property type="protein sequence ID" value="GIJ72866.1"/>
    <property type="molecule type" value="Genomic_DNA"/>
</dbReference>
<dbReference type="GO" id="GO:0006508">
    <property type="term" value="P:proteolysis"/>
    <property type="evidence" value="ECO:0007669"/>
    <property type="project" value="InterPro"/>
</dbReference>
<dbReference type="InterPro" id="IPR001254">
    <property type="entry name" value="Trypsin_dom"/>
</dbReference>
<proteinExistence type="predicted"/>
<comment type="caution">
    <text evidence="4">The sequence shown here is derived from an EMBL/GenBank/DDBJ whole genome shotgun (WGS) entry which is preliminary data.</text>
</comment>
<evidence type="ECO:0000256" key="2">
    <source>
        <dbReference type="SAM" id="SignalP"/>
    </source>
</evidence>
<feature type="compositionally biased region" description="Low complexity" evidence="1">
    <location>
        <begin position="27"/>
        <end position="44"/>
    </location>
</feature>
<evidence type="ECO:0000313" key="5">
    <source>
        <dbReference type="Proteomes" id="UP000635606"/>
    </source>
</evidence>
<reference evidence="4" key="1">
    <citation type="submission" date="2021-01" db="EMBL/GenBank/DDBJ databases">
        <title>Whole genome shotgun sequence of Virgisporangium ochraceum NBRC 16418.</title>
        <authorList>
            <person name="Komaki H."/>
            <person name="Tamura T."/>
        </authorList>
    </citation>
    <scope>NUCLEOTIDE SEQUENCE</scope>
    <source>
        <strain evidence="4">NBRC 16418</strain>
    </source>
</reference>
<gene>
    <name evidence="4" type="ORF">Voc01_077830</name>
</gene>
<keyword evidence="5" id="KW-1185">Reference proteome</keyword>
<feature type="domain" description="Peptidase S1" evidence="3">
    <location>
        <begin position="289"/>
        <end position="516"/>
    </location>
</feature>